<name>A0ABW6BYF1_9BACT</name>
<comment type="function">
    <text evidence="1">Catalyzes the cleavage of 5-oxoproline to form L-glutamate coupled to the hydrolysis of ATP to ADP and inorganic phosphate.</text>
</comment>
<comment type="similarity">
    <text evidence="1">Belongs to the LamB/PxpA family.</text>
</comment>
<comment type="subunit">
    <text evidence="1">Forms a complex composed of PxpA, PxpB and PxpC.</text>
</comment>
<keyword evidence="1" id="KW-0378">Hydrolase</keyword>
<protein>
    <recommendedName>
        <fullName evidence="1">5-oxoprolinase subunit A</fullName>
        <shortName evidence="1">5-OPase subunit A</shortName>
        <ecNumber evidence="1">3.5.2.9</ecNumber>
    </recommendedName>
    <alternativeName>
        <fullName evidence="1">5-oxoprolinase (ATP-hydrolyzing) subunit A</fullName>
    </alternativeName>
</protein>
<evidence type="ECO:0000256" key="1">
    <source>
        <dbReference type="HAMAP-Rule" id="MF_00691"/>
    </source>
</evidence>
<gene>
    <name evidence="1" type="primary">pxpA</name>
    <name evidence="2" type="ORF">ACFS7Z_20220</name>
</gene>
<proteinExistence type="inferred from homology"/>
<organism evidence="2 3">
    <name type="scientific">Pontibacter toksunensis</name>
    <dbReference type="NCBI Taxonomy" id="1332631"/>
    <lineage>
        <taxon>Bacteria</taxon>
        <taxon>Pseudomonadati</taxon>
        <taxon>Bacteroidota</taxon>
        <taxon>Cytophagia</taxon>
        <taxon>Cytophagales</taxon>
        <taxon>Hymenobacteraceae</taxon>
        <taxon>Pontibacter</taxon>
    </lineage>
</organism>
<dbReference type="Proteomes" id="UP001597641">
    <property type="component" value="Unassembled WGS sequence"/>
</dbReference>
<dbReference type="EMBL" id="JBHUOX010000019">
    <property type="protein sequence ID" value="MFD3002708.1"/>
    <property type="molecule type" value="Genomic_DNA"/>
</dbReference>
<dbReference type="SUPFAM" id="SSF88713">
    <property type="entry name" value="Glycoside hydrolase/deacetylase"/>
    <property type="match status" value="1"/>
</dbReference>
<dbReference type="InterPro" id="IPR011330">
    <property type="entry name" value="Glyco_hydro/deAcase_b/a-brl"/>
</dbReference>
<keyword evidence="1" id="KW-0067">ATP-binding</keyword>
<comment type="catalytic activity">
    <reaction evidence="1">
        <text>5-oxo-L-proline + ATP + 2 H2O = L-glutamate + ADP + phosphate + H(+)</text>
        <dbReference type="Rhea" id="RHEA:10348"/>
        <dbReference type="ChEBI" id="CHEBI:15377"/>
        <dbReference type="ChEBI" id="CHEBI:15378"/>
        <dbReference type="ChEBI" id="CHEBI:29985"/>
        <dbReference type="ChEBI" id="CHEBI:30616"/>
        <dbReference type="ChEBI" id="CHEBI:43474"/>
        <dbReference type="ChEBI" id="CHEBI:58402"/>
        <dbReference type="ChEBI" id="CHEBI:456216"/>
        <dbReference type="EC" id="3.5.2.9"/>
    </reaction>
</comment>
<dbReference type="Pfam" id="PF03746">
    <property type="entry name" value="LamB_YcsF"/>
    <property type="match status" value="1"/>
</dbReference>
<dbReference type="NCBIfam" id="NF003816">
    <property type="entry name" value="PRK05406.1-5"/>
    <property type="match status" value="1"/>
</dbReference>
<comment type="caution">
    <text evidence="2">The sequence shown here is derived from an EMBL/GenBank/DDBJ whole genome shotgun (WGS) entry which is preliminary data.</text>
</comment>
<dbReference type="EC" id="3.5.2.9" evidence="1"/>
<dbReference type="InterPro" id="IPR005501">
    <property type="entry name" value="LamB/YcsF/PxpA-like"/>
</dbReference>
<reference evidence="3" key="1">
    <citation type="journal article" date="2019" name="Int. J. Syst. Evol. Microbiol.">
        <title>The Global Catalogue of Microorganisms (GCM) 10K type strain sequencing project: providing services to taxonomists for standard genome sequencing and annotation.</title>
        <authorList>
            <consortium name="The Broad Institute Genomics Platform"/>
            <consortium name="The Broad Institute Genome Sequencing Center for Infectious Disease"/>
            <person name="Wu L."/>
            <person name="Ma J."/>
        </authorList>
    </citation>
    <scope>NUCLEOTIDE SEQUENCE [LARGE SCALE GENOMIC DNA]</scope>
    <source>
        <strain evidence="3">KCTC 23984</strain>
    </source>
</reference>
<dbReference type="Gene3D" id="3.20.20.370">
    <property type="entry name" value="Glycoside hydrolase/deacetylase"/>
    <property type="match status" value="1"/>
</dbReference>
<keyword evidence="3" id="KW-1185">Reference proteome</keyword>
<sequence>MKEQLTVDLNCDLGESYGRYHLGDDAAILQFITSANIACGFHAGDPSVMRQTVKLCLESGVAIGAHPGLPDLVGFGRREMAVSPQEAYDMVVYQIGALSAFMHAEGEKLHHVKPHGALYNMAAVNKALAEAIVEAVYTVQPEAVLYGLAGSELIKAGERLGLATASEVFADRTYQQDGTLTSRKLPGALITDPAEAILQVLGMVKEGKVKTQQGEEIPIQADTICIHGDGPHALSFARHIQEVLTSEGVLLQAKGGAGK</sequence>
<dbReference type="NCBIfam" id="NF003814">
    <property type="entry name" value="PRK05406.1-3"/>
    <property type="match status" value="1"/>
</dbReference>
<dbReference type="RefSeq" id="WP_377488621.1">
    <property type="nucleotide sequence ID" value="NZ_JBHUOX010000019.1"/>
</dbReference>
<evidence type="ECO:0000313" key="2">
    <source>
        <dbReference type="EMBL" id="MFD3002708.1"/>
    </source>
</evidence>
<accession>A0ABW6BYF1</accession>
<dbReference type="PANTHER" id="PTHR30292:SF0">
    <property type="entry name" value="5-OXOPROLINASE SUBUNIT A"/>
    <property type="match status" value="1"/>
</dbReference>
<dbReference type="PANTHER" id="PTHR30292">
    <property type="entry name" value="UNCHARACTERIZED PROTEIN YBGL-RELATED"/>
    <property type="match status" value="1"/>
</dbReference>
<evidence type="ECO:0000313" key="3">
    <source>
        <dbReference type="Proteomes" id="UP001597641"/>
    </source>
</evidence>
<keyword evidence="1" id="KW-0547">Nucleotide-binding</keyword>
<dbReference type="HAMAP" id="MF_00691">
    <property type="entry name" value="PxpA"/>
    <property type="match status" value="1"/>
</dbReference>
<dbReference type="CDD" id="cd10787">
    <property type="entry name" value="LamB_YcsF_like"/>
    <property type="match status" value="1"/>
</dbReference>